<dbReference type="InterPro" id="IPR036379">
    <property type="entry name" value="A-amylase_inhib_sf"/>
</dbReference>
<comment type="function">
    <text evidence="3">Inhibits mammalian alpha-amylases specifically but has no action on plant and microbial alpha-amylases.</text>
</comment>
<proteinExistence type="predicted"/>
<dbReference type="Proteomes" id="UP000660554">
    <property type="component" value="Unassembled WGS sequence"/>
</dbReference>
<comment type="caution">
    <text evidence="5">The sequence shown here is derived from an EMBL/GenBank/DDBJ whole genome shotgun (WGS) entry which is preliminary data.</text>
</comment>
<organism evidence="5 6">
    <name type="scientific">Streptomyces virginiae</name>
    <name type="common">Streptomyces cinnamonensis</name>
    <dbReference type="NCBI Taxonomy" id="1961"/>
    <lineage>
        <taxon>Bacteria</taxon>
        <taxon>Bacillati</taxon>
        <taxon>Actinomycetota</taxon>
        <taxon>Actinomycetes</taxon>
        <taxon>Kitasatosporales</taxon>
        <taxon>Streptomycetaceae</taxon>
        <taxon>Streptomyces</taxon>
    </lineage>
</organism>
<keyword evidence="6" id="KW-1185">Reference proteome</keyword>
<evidence type="ECO:0000256" key="4">
    <source>
        <dbReference type="SAM" id="SignalP"/>
    </source>
</evidence>
<evidence type="ECO:0000256" key="3">
    <source>
        <dbReference type="PIRNR" id="PIRNR001658"/>
    </source>
</evidence>
<dbReference type="PIRSF" id="PIRSF001658">
    <property type="entry name" value="Amylase_inhib"/>
    <property type="match status" value="1"/>
</dbReference>
<dbReference type="SMART" id="SM00783">
    <property type="entry name" value="A_amylase_inhib"/>
    <property type="match status" value="1"/>
</dbReference>
<protein>
    <recommendedName>
        <fullName evidence="3">Alpha-amylase inhibitor</fullName>
    </recommendedName>
</protein>
<reference evidence="6" key="1">
    <citation type="submission" date="2020-09" db="EMBL/GenBank/DDBJ databases">
        <title>Whole genome shotgun sequence of Streptomyces cinnamonensis NBRC 15873.</title>
        <authorList>
            <person name="Komaki H."/>
            <person name="Tamura T."/>
        </authorList>
    </citation>
    <scope>NUCLEOTIDE SEQUENCE [LARGE SCALE GENOMIC DNA]</scope>
    <source>
        <strain evidence="6">NBRC 15873</strain>
    </source>
</reference>
<feature type="signal peptide" evidence="4">
    <location>
        <begin position="1"/>
        <end position="37"/>
    </location>
</feature>
<dbReference type="Pfam" id="PF01356">
    <property type="entry name" value="A_amylase_inhib"/>
    <property type="match status" value="1"/>
</dbReference>
<evidence type="ECO:0000313" key="5">
    <source>
        <dbReference type="EMBL" id="GHI15588.1"/>
    </source>
</evidence>
<evidence type="ECO:0000256" key="1">
    <source>
        <dbReference type="ARBA" id="ARBA00022579"/>
    </source>
</evidence>
<name>A0ABQ3NS35_STRVG</name>
<keyword evidence="4" id="KW-0732">Signal</keyword>
<keyword evidence="2" id="KW-1015">Disulfide bond</keyword>
<dbReference type="SUPFAM" id="SSF49498">
    <property type="entry name" value="alpha-Amylase inhibitor tendamistat"/>
    <property type="match status" value="1"/>
</dbReference>
<gene>
    <name evidence="5" type="ORF">Scinn_50510</name>
</gene>
<dbReference type="GeneID" id="86958743"/>
<evidence type="ECO:0000256" key="2">
    <source>
        <dbReference type="ARBA" id="ARBA00023157"/>
    </source>
</evidence>
<dbReference type="Gene3D" id="2.60.40.20">
    <property type="entry name" value="Alpha-amylase inhibitor"/>
    <property type="match status" value="1"/>
</dbReference>
<dbReference type="InterPro" id="IPR000833">
    <property type="entry name" value="A-amylase_inhib"/>
</dbReference>
<evidence type="ECO:0000313" key="6">
    <source>
        <dbReference type="Proteomes" id="UP000660554"/>
    </source>
</evidence>
<sequence length="119" mass="12252">MAHHTTRTARPIALTAMTALTAAGLLLTPATTPPAAAATGSPAPACVEYAQSWRYTDVHNGCGDTVSVTVEYTNGQWAPCRVIEPGGRATFSGYGTNGNYVTGLRTCDPAPATAERPAS</sequence>
<accession>A0ABQ3NS35</accession>
<dbReference type="RefSeq" id="WP_191869829.1">
    <property type="nucleotide sequence ID" value="NZ_BMRU01000037.1"/>
</dbReference>
<feature type="chain" id="PRO_5045752106" description="Alpha-amylase inhibitor" evidence="4">
    <location>
        <begin position="38"/>
        <end position="119"/>
    </location>
</feature>
<keyword evidence="1 3" id="KW-0022">Alpha-amylase inhibitor</keyword>
<dbReference type="EMBL" id="BNDV01000010">
    <property type="protein sequence ID" value="GHI15588.1"/>
    <property type="molecule type" value="Genomic_DNA"/>
</dbReference>